<feature type="domain" description="Glycosyltransferase subfamily 4-like N-terminal" evidence="6">
    <location>
        <begin position="295"/>
        <end position="413"/>
    </location>
</feature>
<proteinExistence type="inferred from homology"/>
<dbReference type="InterPro" id="IPR028098">
    <property type="entry name" value="Glyco_trans_4-like_N"/>
</dbReference>
<feature type="domain" description="Glycosyltransferase 2-like" evidence="5">
    <location>
        <begin position="31"/>
        <end position="189"/>
    </location>
</feature>
<evidence type="ECO:0000259" key="5">
    <source>
        <dbReference type="Pfam" id="PF00535"/>
    </source>
</evidence>
<reference evidence="7" key="1">
    <citation type="journal article" date="2014" name="Int. J. Syst. Evol. Microbiol.">
        <title>Complete genome sequence of Corynebacterium casei LMG S-19264T (=DSM 44701T), isolated from a smear-ripened cheese.</title>
        <authorList>
            <consortium name="US DOE Joint Genome Institute (JGI-PGF)"/>
            <person name="Walter F."/>
            <person name="Albersmeier A."/>
            <person name="Kalinowski J."/>
            <person name="Ruckert C."/>
        </authorList>
    </citation>
    <scope>NUCLEOTIDE SEQUENCE</scope>
    <source>
        <strain evidence="7">CGMCC 1.12181</strain>
    </source>
</reference>
<dbReference type="InterPro" id="IPR029044">
    <property type="entry name" value="Nucleotide-diphossugar_trans"/>
</dbReference>
<dbReference type="Proteomes" id="UP000605253">
    <property type="component" value="Unassembled WGS sequence"/>
</dbReference>
<dbReference type="InterPro" id="IPR001173">
    <property type="entry name" value="Glyco_trans_2-like"/>
</dbReference>
<keyword evidence="2" id="KW-0328">Glycosyltransferase</keyword>
<protein>
    <recommendedName>
        <fullName evidence="9">GT2 family glycosyltransferase</fullName>
    </recommendedName>
</protein>
<evidence type="ECO:0008006" key="9">
    <source>
        <dbReference type="Google" id="ProtNLM"/>
    </source>
</evidence>
<feature type="domain" description="Glycosyl transferase family 1" evidence="4">
    <location>
        <begin position="518"/>
        <end position="660"/>
    </location>
</feature>
<reference evidence="7" key="2">
    <citation type="submission" date="2020-09" db="EMBL/GenBank/DDBJ databases">
        <authorList>
            <person name="Sun Q."/>
            <person name="Zhou Y."/>
        </authorList>
    </citation>
    <scope>NUCLEOTIDE SEQUENCE</scope>
    <source>
        <strain evidence="7">CGMCC 1.12181</strain>
    </source>
</reference>
<gene>
    <name evidence="7" type="ORF">GCM10011365_01690</name>
</gene>
<dbReference type="GO" id="GO:0016757">
    <property type="term" value="F:glycosyltransferase activity"/>
    <property type="evidence" value="ECO:0007669"/>
    <property type="project" value="UniProtKB-KW"/>
</dbReference>
<evidence type="ECO:0000259" key="4">
    <source>
        <dbReference type="Pfam" id="PF00534"/>
    </source>
</evidence>
<dbReference type="Pfam" id="PF00535">
    <property type="entry name" value="Glycos_transf_2"/>
    <property type="match status" value="1"/>
</dbReference>
<evidence type="ECO:0000313" key="7">
    <source>
        <dbReference type="EMBL" id="GGF84397.1"/>
    </source>
</evidence>
<dbReference type="SUPFAM" id="SSF53756">
    <property type="entry name" value="UDP-Glycosyltransferase/glycogen phosphorylase"/>
    <property type="match status" value="2"/>
</dbReference>
<dbReference type="EMBL" id="BMEO01000001">
    <property type="protein sequence ID" value="GGF84397.1"/>
    <property type="molecule type" value="Genomic_DNA"/>
</dbReference>
<evidence type="ECO:0000259" key="6">
    <source>
        <dbReference type="Pfam" id="PF13439"/>
    </source>
</evidence>
<evidence type="ECO:0000313" key="8">
    <source>
        <dbReference type="Proteomes" id="UP000605253"/>
    </source>
</evidence>
<dbReference type="PANTHER" id="PTHR43179">
    <property type="entry name" value="RHAMNOSYLTRANSFERASE WBBL"/>
    <property type="match status" value="1"/>
</dbReference>
<evidence type="ECO:0000256" key="2">
    <source>
        <dbReference type="ARBA" id="ARBA00022676"/>
    </source>
</evidence>
<keyword evidence="8" id="KW-1185">Reference proteome</keyword>
<evidence type="ECO:0000256" key="3">
    <source>
        <dbReference type="ARBA" id="ARBA00022679"/>
    </source>
</evidence>
<evidence type="ECO:0000256" key="1">
    <source>
        <dbReference type="ARBA" id="ARBA00006739"/>
    </source>
</evidence>
<organism evidence="7 8">
    <name type="scientific">Marinicella pacifica</name>
    <dbReference type="NCBI Taxonomy" id="1171543"/>
    <lineage>
        <taxon>Bacteria</taxon>
        <taxon>Pseudomonadati</taxon>
        <taxon>Pseudomonadota</taxon>
        <taxon>Gammaproteobacteria</taxon>
        <taxon>Lysobacterales</taxon>
        <taxon>Marinicellaceae</taxon>
        <taxon>Marinicella</taxon>
    </lineage>
</organism>
<sequence>MNWKSHLTQIKQHTGLNTIADNAVASTHIDIIITVYNGYEALQECIKSVLAHTDYRFPVYIYNDASTDARVKPYLNAVEQQYAHIKVTHHNKNMGYLANVNQAMANSSHDVVLLNSDTRVTANWLTEMQTIAADERIGAVCPLSDDATILSLKNHRQHKQLQSLNGLWFDIPTAVGFCLLIKRKIIQQLGGFDAYYAPGYGEECDYSMRIRLAGYHIAAAPAAFVYHQGSQSFDQTATELKQQHQKLLELRWPGYNAEIQAFIQRSLVRHIDQFIKKTDHKIKVLHVVHGLENKGGVELFTLQLLRKLSKDSQHDVLTGAFKDPQNKAMVQAQLGTEINLIELQPTRAQGFIYTHRSDLFNTTLDLNFANLLLFGQYDVVHFHSLVGIGSMLWPLICRQHDVPYVLYFHDHFGLCQIYSMLRAEGGKDRFCGRNHMSATAQLCQQCIQQKTRFNQIPQSDYMHQRIEIWDAILAGSLQNYYSSHYLKEQYQQRFLKTIGKNRVLAPCFLTPNTSARKIGSKSIHIAYLGHFTAFKGAYVYLEAQRQFTHQPSLHWHIIGGVEQTFKTTIEQQGIQCSGAFKSSDLPKLLENIDLVVLCSIFPESYSITLSEALQAGIPVIAPKIGAFQERVHHNNGLLFEAGNADDLAAKIKYFIKHQHEPEFLPEITFENTSQASDLKQLQAIYTSVTAASIRPLAASTDNLLNPPKNSAYQNMAQWLDAPHTLEAEPDWNTPDAGLRVCIIGEQLTHIERSQDSLKHYLSSPKLIDIKQLSYKEKTQNTPILILLAGTVINDNMGNWLTAFKQTQTAVGLADFALINQREHVYAPHFQQQFSWLNHRANNQAVGAMLINPALTHDDVWKAVQNLNHTMTWLQTWLQRTIELSGLSAIHYFPHYSYALADQLWVENWKRLDSPSESCIRSSHILLVIKSTRPADKIKPLIQNLRAQNGLFTCTIILFSDALKTVESDDVVVYPLADTKQKPSLIKQHLESSGAEQLLLLNDNVIFNDLWCLNHLLNACIEFSLDAVSPAAAKSRNKHHLIGNKLGGGLFFYGKGVVADTTFHPDNHPIEHNLLDEDCLLITRRAWLTIQDQLPDLNHYSTFLLSQLLNQHDYRMALAKVPGLLKSGLPSHATNVAGASLESERKDIIKKSQQFKPPNIYSAAFSNRRNNQLDVNFGTFKTPKNRPRIIAYAHDSWASGFYRVKSPLSALAAAGEASVLFLPENQAQLFPTPYEINKMQADCLLLHHCFSDVQLAHIKQFKQQLECPIILSLDDLLTQIPKYNPMAEKIPKDINSRLKTAFKLADRVIVSTEYLATEYRDLHADITVIPNNISEQIWPIHTAKPRPQHRLRIGWAGAGQHQADLAWLTPVIEATKDQIQWVFFGDKPTQVNSDWIEYHPPVAFAQYHQVLPSIKLDIGIAPLLDNPFNHAKSNLKLLEYGALGLAVICSNVTPYHSSPAIQLNNEPDEWINCIESLCQAPSKIQKHGKNMSDWVINNHILERKLDRWKAVFKL</sequence>
<dbReference type="PANTHER" id="PTHR43179:SF12">
    <property type="entry name" value="GALACTOFURANOSYLTRANSFERASE GLFT2"/>
    <property type="match status" value="1"/>
</dbReference>
<accession>A0A917CDB9</accession>
<name>A0A917CDB9_9GAMM</name>
<dbReference type="Pfam" id="PF13439">
    <property type="entry name" value="Glyco_transf_4"/>
    <property type="match status" value="1"/>
</dbReference>
<dbReference type="RefSeq" id="WP_188363771.1">
    <property type="nucleotide sequence ID" value="NZ_BAABJF010000011.1"/>
</dbReference>
<dbReference type="SUPFAM" id="SSF53448">
    <property type="entry name" value="Nucleotide-diphospho-sugar transferases"/>
    <property type="match status" value="1"/>
</dbReference>
<keyword evidence="3" id="KW-0808">Transferase</keyword>
<dbReference type="InterPro" id="IPR001296">
    <property type="entry name" value="Glyco_trans_1"/>
</dbReference>
<dbReference type="CDD" id="cd04186">
    <property type="entry name" value="GT_2_like_c"/>
    <property type="match status" value="1"/>
</dbReference>
<dbReference type="Gene3D" id="3.90.550.10">
    <property type="entry name" value="Spore Coat Polysaccharide Biosynthesis Protein SpsA, Chain A"/>
    <property type="match status" value="1"/>
</dbReference>
<comment type="similarity">
    <text evidence="1">Belongs to the glycosyltransferase 2 family.</text>
</comment>
<dbReference type="Gene3D" id="3.40.50.2000">
    <property type="entry name" value="Glycogen Phosphorylase B"/>
    <property type="match status" value="4"/>
</dbReference>
<dbReference type="Pfam" id="PF00534">
    <property type="entry name" value="Glycos_transf_1"/>
    <property type="match status" value="1"/>
</dbReference>
<comment type="caution">
    <text evidence="7">The sequence shown here is derived from an EMBL/GenBank/DDBJ whole genome shotgun (WGS) entry which is preliminary data.</text>
</comment>